<evidence type="ECO:0000313" key="3">
    <source>
        <dbReference type="EMBL" id="KAL0473538.1"/>
    </source>
</evidence>
<evidence type="ECO:0000256" key="2">
    <source>
        <dbReference type="SAM" id="Phobius"/>
    </source>
</evidence>
<feature type="region of interest" description="Disordered" evidence="1">
    <location>
        <begin position="51"/>
        <end position="70"/>
    </location>
</feature>
<comment type="caution">
    <text evidence="3">The sequence shown here is derived from an EMBL/GenBank/DDBJ whole genome shotgun (WGS) entry which is preliminary data.</text>
</comment>
<keyword evidence="4" id="KW-1185">Reference proteome</keyword>
<keyword evidence="2" id="KW-0812">Transmembrane</keyword>
<reference evidence="3 4" key="1">
    <citation type="submission" date="2023-09" db="EMBL/GenBank/DDBJ databases">
        <title>Multi-omics analysis of a traditional fermented food reveals byproduct-associated fungal strains for waste-to-food upcycling.</title>
        <authorList>
            <consortium name="Lawrence Berkeley National Laboratory"/>
            <person name="Rekdal V.M."/>
            <person name="Villalobos-Escobedo J.M."/>
            <person name="Rodriguez-Valeron N."/>
            <person name="Garcia M.O."/>
            <person name="Vasquez D.P."/>
            <person name="Damayanti I."/>
            <person name="Sorensen P.M."/>
            <person name="Baidoo E.E."/>
            <person name="De Carvalho A.C."/>
            <person name="Riley R."/>
            <person name="Lipzen A."/>
            <person name="He G."/>
            <person name="Yan M."/>
            <person name="Haridas S."/>
            <person name="Daum C."/>
            <person name="Yoshinaga Y."/>
            <person name="Ng V."/>
            <person name="Grigoriev I.V."/>
            <person name="Munk R."/>
            <person name="Nuraida L."/>
            <person name="Wijaya C.H."/>
            <person name="Morales P.-C."/>
            <person name="Keasling J.D."/>
        </authorList>
    </citation>
    <scope>NUCLEOTIDE SEQUENCE [LARGE SCALE GENOMIC DNA]</scope>
    <source>
        <strain evidence="3 4">FGSC 2613</strain>
    </source>
</reference>
<gene>
    <name evidence="3" type="ORF">QR685DRAFT_517133</name>
</gene>
<protein>
    <recommendedName>
        <fullName evidence="5">Secreted protein</fullName>
    </recommendedName>
</protein>
<feature type="transmembrane region" description="Helical" evidence="2">
    <location>
        <begin position="6"/>
        <end position="24"/>
    </location>
</feature>
<evidence type="ECO:0000313" key="4">
    <source>
        <dbReference type="Proteomes" id="UP001451303"/>
    </source>
</evidence>
<organism evidence="3 4">
    <name type="scientific">Neurospora intermedia</name>
    <dbReference type="NCBI Taxonomy" id="5142"/>
    <lineage>
        <taxon>Eukaryota</taxon>
        <taxon>Fungi</taxon>
        <taxon>Dikarya</taxon>
        <taxon>Ascomycota</taxon>
        <taxon>Pezizomycotina</taxon>
        <taxon>Sordariomycetes</taxon>
        <taxon>Sordariomycetidae</taxon>
        <taxon>Sordariales</taxon>
        <taxon>Sordariaceae</taxon>
        <taxon>Neurospora</taxon>
    </lineage>
</organism>
<proteinExistence type="predicted"/>
<keyword evidence="2" id="KW-1133">Transmembrane helix</keyword>
<accession>A0ABR3DNR8</accession>
<dbReference type="EMBL" id="JAVLET010000002">
    <property type="protein sequence ID" value="KAL0473538.1"/>
    <property type="molecule type" value="Genomic_DNA"/>
</dbReference>
<dbReference type="Proteomes" id="UP001451303">
    <property type="component" value="Unassembled WGS sequence"/>
</dbReference>
<sequence length="92" mass="10148">MVTSTSLVSFSFFSSFFFFSYGIGFRRPAPHSTHALTALVIIHVPSVQLSSSRQNEGPFPPNDSQAPSEYEERRGKYVGQVLLSCPIAAFCL</sequence>
<evidence type="ECO:0008006" key="5">
    <source>
        <dbReference type="Google" id="ProtNLM"/>
    </source>
</evidence>
<keyword evidence="2" id="KW-0472">Membrane</keyword>
<name>A0ABR3DNR8_NEUIN</name>
<evidence type="ECO:0000256" key="1">
    <source>
        <dbReference type="SAM" id="MobiDB-lite"/>
    </source>
</evidence>